<evidence type="ECO:0000313" key="2">
    <source>
        <dbReference type="EMBL" id="OMO73414.1"/>
    </source>
</evidence>
<keyword evidence="3" id="KW-1185">Reference proteome</keyword>
<dbReference type="EMBL" id="AWUE01019440">
    <property type="protein sequence ID" value="OMO73414.1"/>
    <property type="molecule type" value="Genomic_DNA"/>
</dbReference>
<dbReference type="AlphaFoldDB" id="A0A1R3HT38"/>
<organism evidence="2 3">
    <name type="scientific">Corchorus olitorius</name>
    <dbReference type="NCBI Taxonomy" id="93759"/>
    <lineage>
        <taxon>Eukaryota</taxon>
        <taxon>Viridiplantae</taxon>
        <taxon>Streptophyta</taxon>
        <taxon>Embryophyta</taxon>
        <taxon>Tracheophyta</taxon>
        <taxon>Spermatophyta</taxon>
        <taxon>Magnoliopsida</taxon>
        <taxon>eudicotyledons</taxon>
        <taxon>Gunneridae</taxon>
        <taxon>Pentapetalae</taxon>
        <taxon>rosids</taxon>
        <taxon>malvids</taxon>
        <taxon>Malvales</taxon>
        <taxon>Malvaceae</taxon>
        <taxon>Grewioideae</taxon>
        <taxon>Apeibeae</taxon>
        <taxon>Corchorus</taxon>
    </lineage>
</organism>
<protein>
    <submittedName>
        <fullName evidence="2">Uncharacterized protein</fullName>
    </submittedName>
</protein>
<dbReference type="Proteomes" id="UP000187203">
    <property type="component" value="Unassembled WGS sequence"/>
</dbReference>
<accession>A0A1R3HT38</accession>
<gene>
    <name evidence="2" type="ORF">COLO4_27124</name>
</gene>
<name>A0A1R3HT38_9ROSI</name>
<comment type="caution">
    <text evidence="2">The sequence shown here is derived from an EMBL/GenBank/DDBJ whole genome shotgun (WGS) entry which is preliminary data.</text>
</comment>
<evidence type="ECO:0000313" key="3">
    <source>
        <dbReference type="Proteomes" id="UP000187203"/>
    </source>
</evidence>
<feature type="region of interest" description="Disordered" evidence="1">
    <location>
        <begin position="49"/>
        <end position="110"/>
    </location>
</feature>
<feature type="compositionally biased region" description="Basic and acidic residues" evidence="1">
    <location>
        <begin position="51"/>
        <end position="62"/>
    </location>
</feature>
<sequence>MKAKVKRSHVGALRLEFSQGLASIIHELEKAKYANNAWKKCVLKLTLGQTKNEKDNDHDKPFAENIQGSDLNKIPEDESMDYNPDNQLNEENSGHDQVVTNGGCDGSIMQ</sequence>
<reference evidence="3" key="1">
    <citation type="submission" date="2013-09" db="EMBL/GenBank/DDBJ databases">
        <title>Corchorus olitorius genome sequencing.</title>
        <authorList>
            <person name="Alam M."/>
            <person name="Haque M.S."/>
            <person name="Islam M.S."/>
            <person name="Emdad E.M."/>
            <person name="Islam M.M."/>
            <person name="Ahmed B."/>
            <person name="Halim A."/>
            <person name="Hossen Q.M.M."/>
            <person name="Hossain M.Z."/>
            <person name="Ahmed R."/>
            <person name="Khan M.M."/>
            <person name="Islam R."/>
            <person name="Rashid M.M."/>
            <person name="Khan S.A."/>
            <person name="Rahman M.S."/>
            <person name="Alam M."/>
            <person name="Yahiya A.S."/>
            <person name="Khan M.S."/>
            <person name="Azam M.S."/>
            <person name="Haque T."/>
            <person name="Lashkar M.Z.H."/>
            <person name="Akhand A.I."/>
            <person name="Morshed G."/>
            <person name="Roy S."/>
            <person name="Uddin K.S."/>
            <person name="Rabeya T."/>
            <person name="Hossain A.S."/>
            <person name="Chowdhury A."/>
            <person name="Snigdha A.R."/>
            <person name="Mortoza M.S."/>
            <person name="Matin S.A."/>
            <person name="Hoque S.M.E."/>
            <person name="Islam M.K."/>
            <person name="Roy D.K."/>
            <person name="Haider R."/>
            <person name="Moosa M.M."/>
            <person name="Elias S.M."/>
            <person name="Hasan A.M."/>
            <person name="Jahan S."/>
            <person name="Shafiuddin M."/>
            <person name="Mahmood N."/>
            <person name="Shommy N.S."/>
        </authorList>
    </citation>
    <scope>NUCLEOTIDE SEQUENCE [LARGE SCALE GENOMIC DNA]</scope>
    <source>
        <strain evidence="3">cv. O-4</strain>
    </source>
</reference>
<evidence type="ECO:0000256" key="1">
    <source>
        <dbReference type="SAM" id="MobiDB-lite"/>
    </source>
</evidence>
<proteinExistence type="predicted"/>